<reference evidence="2" key="1">
    <citation type="submission" date="2020-05" db="EMBL/GenBank/DDBJ databases">
        <title>Mycena genomes resolve the evolution of fungal bioluminescence.</title>
        <authorList>
            <person name="Tsai I.J."/>
        </authorList>
    </citation>
    <scope>NUCLEOTIDE SEQUENCE</scope>
    <source>
        <strain evidence="2">CCC161011</strain>
    </source>
</reference>
<name>A0A8H6Y5I4_9AGAR</name>
<dbReference type="SUPFAM" id="SSF56112">
    <property type="entry name" value="Protein kinase-like (PK-like)"/>
    <property type="match status" value="1"/>
</dbReference>
<evidence type="ECO:0008006" key="4">
    <source>
        <dbReference type="Google" id="ProtNLM"/>
    </source>
</evidence>
<feature type="region of interest" description="Disordered" evidence="1">
    <location>
        <begin position="228"/>
        <end position="253"/>
    </location>
</feature>
<dbReference type="AlphaFoldDB" id="A0A8H6Y5I4"/>
<comment type="caution">
    <text evidence="2">The sequence shown here is derived from an EMBL/GenBank/DDBJ whole genome shotgun (WGS) entry which is preliminary data.</text>
</comment>
<dbReference type="Gene3D" id="3.30.200.20">
    <property type="entry name" value="Phosphorylase Kinase, domain 1"/>
    <property type="match status" value="1"/>
</dbReference>
<feature type="region of interest" description="Disordered" evidence="1">
    <location>
        <begin position="156"/>
        <end position="198"/>
    </location>
</feature>
<evidence type="ECO:0000313" key="3">
    <source>
        <dbReference type="Proteomes" id="UP000620124"/>
    </source>
</evidence>
<dbReference type="InterPro" id="IPR011009">
    <property type="entry name" value="Kinase-like_dom_sf"/>
</dbReference>
<proteinExistence type="predicted"/>
<keyword evidence="3" id="KW-1185">Reference proteome</keyword>
<accession>A0A8H6Y5I4</accession>
<dbReference type="Proteomes" id="UP000620124">
    <property type="component" value="Unassembled WGS sequence"/>
</dbReference>
<protein>
    <recommendedName>
        <fullName evidence="4">Protein kinase domain-containing protein</fullName>
    </recommendedName>
</protein>
<dbReference type="EMBL" id="JACAZI010000009">
    <property type="protein sequence ID" value="KAF7352207.1"/>
    <property type="molecule type" value="Genomic_DNA"/>
</dbReference>
<dbReference type="OrthoDB" id="3026831at2759"/>
<sequence>MGRHMCGARTAKELTTFPRSLGSVRVTAVLPPQPQYTGFSWLQENRSGQQTHPGHSPQIPLESSLPLWLLQSYTGHLMFSNGTGHRICGGIFYNVGGDVNLRNHHNLTIQNCPADFQPLADSVWKLNDAGQENSPQYQRTPCEWKGVVGSTRHSAATEPGLYNAGSRHRHPGISLNDALVGERSSGPSSSASIPSSRGPLAPFPSTPYFNCPLSSTYSSWVPSLKPFQPDTSPPSIHGDEALPAEKRHRREEDGVKVIRSKNLKLICEIGSGPGYFLHTGQNKGHAVIVKVFNRSPTVRQQLESTVAVSKGIMHPNVLRLMGVSSPTSSWHFLVYENVHWKNAEGPLAAALQNDLTRSITLGFKMVAGLSAGMNHLCVQGLSPGLMGVENFDIFLDVEDRFLICINPRPLEEVDAGGVHDPEDAAWIVFNGLCQKVLMSANHALYHEQINRDPAIMDVIPLRSASRNVEAPSLPFVLTAAPQNIEKEELEEASCPTTPRICVADHRSWTAVFGDGRTPNQC</sequence>
<evidence type="ECO:0000313" key="2">
    <source>
        <dbReference type="EMBL" id="KAF7352207.1"/>
    </source>
</evidence>
<gene>
    <name evidence="2" type="ORF">MVEN_01184000</name>
</gene>
<evidence type="ECO:0000256" key="1">
    <source>
        <dbReference type="SAM" id="MobiDB-lite"/>
    </source>
</evidence>
<feature type="compositionally biased region" description="Basic and acidic residues" evidence="1">
    <location>
        <begin position="237"/>
        <end position="253"/>
    </location>
</feature>
<feature type="compositionally biased region" description="Low complexity" evidence="1">
    <location>
        <begin position="183"/>
        <end position="198"/>
    </location>
</feature>
<organism evidence="2 3">
    <name type="scientific">Mycena venus</name>
    <dbReference type="NCBI Taxonomy" id="2733690"/>
    <lineage>
        <taxon>Eukaryota</taxon>
        <taxon>Fungi</taxon>
        <taxon>Dikarya</taxon>
        <taxon>Basidiomycota</taxon>
        <taxon>Agaricomycotina</taxon>
        <taxon>Agaricomycetes</taxon>
        <taxon>Agaricomycetidae</taxon>
        <taxon>Agaricales</taxon>
        <taxon>Marasmiineae</taxon>
        <taxon>Mycenaceae</taxon>
        <taxon>Mycena</taxon>
    </lineage>
</organism>